<feature type="region of interest" description="Disordered" evidence="7">
    <location>
        <begin position="766"/>
        <end position="818"/>
    </location>
</feature>
<feature type="transmembrane region" description="Helical" evidence="8">
    <location>
        <begin position="561"/>
        <end position="578"/>
    </location>
</feature>
<dbReference type="EMBL" id="SUMC01000021">
    <property type="protein sequence ID" value="TKA09551.1"/>
    <property type="molecule type" value="Genomic_DNA"/>
</dbReference>
<evidence type="ECO:0000259" key="9">
    <source>
        <dbReference type="Pfam" id="PF13515"/>
    </source>
</evidence>
<dbReference type="PANTHER" id="PTHR30509:SF9">
    <property type="entry name" value="MULTIDRUG RESISTANCE PROTEIN MDTO"/>
    <property type="match status" value="1"/>
</dbReference>
<feature type="transmembrane region" description="Helical" evidence="8">
    <location>
        <begin position="452"/>
        <end position="470"/>
    </location>
</feature>
<feature type="transmembrane region" description="Helical" evidence="8">
    <location>
        <begin position="156"/>
        <end position="176"/>
    </location>
</feature>
<evidence type="ECO:0000313" key="10">
    <source>
        <dbReference type="EMBL" id="TKA09551.1"/>
    </source>
</evidence>
<protein>
    <submittedName>
        <fullName evidence="10">FUSC family protein</fullName>
    </submittedName>
</protein>
<keyword evidence="4 8" id="KW-1133">Transmembrane helix</keyword>
<feature type="transmembrane region" description="Helical" evidence="8">
    <location>
        <begin position="477"/>
        <end position="497"/>
    </location>
</feature>
<comment type="subcellular location">
    <subcellularLocation>
        <location evidence="1">Cell membrane</location>
        <topology evidence="1">Multi-pass membrane protein</topology>
    </subcellularLocation>
</comment>
<keyword evidence="2" id="KW-1003">Cell membrane</keyword>
<keyword evidence="3 8" id="KW-0812">Transmembrane</keyword>
<gene>
    <name evidence="10" type="ORF">FCI23_22200</name>
</gene>
<dbReference type="GO" id="GO:0005886">
    <property type="term" value="C:plasma membrane"/>
    <property type="evidence" value="ECO:0007669"/>
    <property type="project" value="UniProtKB-SubCell"/>
</dbReference>
<dbReference type="Pfam" id="PF13515">
    <property type="entry name" value="FUSC_2"/>
    <property type="match status" value="1"/>
</dbReference>
<sequence>MSTPATTSAIDSPAPPPPTTSAAPGPHTPHRVGGPRHWWDWVLATDPGLGHLQAGWRSLVSMVVALAVGYGMAHALDIPSILGMMVGGMMGLMGAFAIAENTPLRLARASLWMPIPFSAALPLGAWLQPHRVLDLCLMVVMLTLAFFLVRFGPLGMLTGMMMFNAFLIGPIAVIPLDDCGRLFIVALVTAAAVLVARLVLCYPMPREDLLRTQRAFVVEARRVADAAATALDPNADQDVAIKRMRRALRQLNVTTLTIDGRLAQPEVAAEPDTAELLHQYLFDAELALQGIGHAVREMTRRPVPSALREAMVVGLVIARDTPLGRADALRPAAELIRQEAANAPEGTGSDEAELRALARRVGDLLDALADSLACWLQLGWNTPTARAKVPFQPSVALERGLPPGTGPAARRLAAAQGGRGWRRAVPYLRAPLQVGIAAAITLPIADAINGRHFYWGLIGVMITMFGTNTTHERLRKLGHRAVGTVIGAVIGIALVHLIGPGHIYWTLLVIVAGISIGSWGIQRQYAYWVIGLVTALVQLYGLTTQYSKMDWMLTQRLMENVLGIVVATICAALIFPVSTRKVAREAERGYLSALEQLITQVAERWKSPEAPVRLRGAARGVDAALYQMQSVVRPLVRMPLGTRGRGGDNLLALLGTATRHARALASSADIDIDLAPQLRGRVERITEIFTSSLHALDQQVATGERGGTWIRVSPLIRELESVLRAPAGPRADRLRIALCELAALDEVLASLADNRGLTIRTTAAAPSPVAAGVTSPDSPDPRMALTGTPGAPPALRKAAEATSNGSGTGGTSVRTESGTVTVRGAVRCAEHNRCEVWITIVTDRGKRQAMVKAGNGSYAVNGLTPGGYTLIVSSSAHPPHAEFLLVDRPGRDLQHDITLGPAS</sequence>
<keyword evidence="5 8" id="KW-0472">Membrane</keyword>
<dbReference type="OrthoDB" id="3895841at2"/>
<dbReference type="PANTHER" id="PTHR30509">
    <property type="entry name" value="P-HYDROXYBENZOIC ACID EFFLUX PUMP SUBUNIT-RELATED"/>
    <property type="match status" value="1"/>
</dbReference>
<evidence type="ECO:0000256" key="3">
    <source>
        <dbReference type="ARBA" id="ARBA00022692"/>
    </source>
</evidence>
<feature type="region of interest" description="Disordered" evidence="7">
    <location>
        <begin position="1"/>
        <end position="30"/>
    </location>
</feature>
<evidence type="ECO:0000256" key="6">
    <source>
        <dbReference type="ARBA" id="ARBA00043993"/>
    </source>
</evidence>
<feature type="transmembrane region" description="Helical" evidence="8">
    <location>
        <begin position="427"/>
        <end position="446"/>
    </location>
</feature>
<dbReference type="Proteomes" id="UP000305778">
    <property type="component" value="Unassembled WGS sequence"/>
</dbReference>
<dbReference type="AlphaFoldDB" id="A0A4U0SMX3"/>
<evidence type="ECO:0000256" key="2">
    <source>
        <dbReference type="ARBA" id="ARBA00022475"/>
    </source>
</evidence>
<evidence type="ECO:0000313" key="11">
    <source>
        <dbReference type="Proteomes" id="UP000305778"/>
    </source>
</evidence>
<feature type="transmembrane region" description="Helical" evidence="8">
    <location>
        <begin position="78"/>
        <end position="99"/>
    </location>
</feature>
<feature type="transmembrane region" description="Helical" evidence="8">
    <location>
        <begin position="132"/>
        <end position="149"/>
    </location>
</feature>
<reference evidence="10 11" key="1">
    <citation type="submission" date="2019-04" db="EMBL/GenBank/DDBJ databases">
        <title>Streptomyces oryziradicis sp. nov., a novel actinomycete isolated from rhizosphere soil of rice (Oryza sativa L.).</title>
        <authorList>
            <person name="Li C."/>
        </authorList>
    </citation>
    <scope>NUCLEOTIDE SEQUENCE [LARGE SCALE GENOMIC DNA]</scope>
    <source>
        <strain evidence="10 11">NEAU-C40</strain>
    </source>
</reference>
<feature type="transmembrane region" description="Helical" evidence="8">
    <location>
        <begin position="525"/>
        <end position="541"/>
    </location>
</feature>
<feature type="transmembrane region" description="Helical" evidence="8">
    <location>
        <begin position="503"/>
        <end position="520"/>
    </location>
</feature>
<proteinExistence type="inferred from homology"/>
<feature type="domain" description="Integral membrane bound transporter" evidence="9">
    <location>
        <begin position="444"/>
        <end position="569"/>
    </location>
</feature>
<evidence type="ECO:0000256" key="7">
    <source>
        <dbReference type="SAM" id="MobiDB-lite"/>
    </source>
</evidence>
<feature type="transmembrane region" description="Helical" evidence="8">
    <location>
        <begin position="54"/>
        <end position="72"/>
    </location>
</feature>
<comment type="caution">
    <text evidence="10">The sequence shown here is derived from an EMBL/GenBank/DDBJ whole genome shotgun (WGS) entry which is preliminary data.</text>
</comment>
<feature type="transmembrane region" description="Helical" evidence="8">
    <location>
        <begin position="106"/>
        <end position="126"/>
    </location>
</feature>
<evidence type="ECO:0000256" key="4">
    <source>
        <dbReference type="ARBA" id="ARBA00022989"/>
    </source>
</evidence>
<accession>A0A4U0SMX3</accession>
<organism evidence="10 11">
    <name type="scientific">Actinacidiphila oryziradicis</name>
    <dbReference type="NCBI Taxonomy" id="2571141"/>
    <lineage>
        <taxon>Bacteria</taxon>
        <taxon>Bacillati</taxon>
        <taxon>Actinomycetota</taxon>
        <taxon>Actinomycetes</taxon>
        <taxon>Kitasatosporales</taxon>
        <taxon>Streptomycetaceae</taxon>
        <taxon>Actinacidiphila</taxon>
    </lineage>
</organism>
<comment type="similarity">
    <text evidence="6">Belongs to the YccS/YhfK family.</text>
</comment>
<name>A0A4U0SMX3_9ACTN</name>
<dbReference type="InterPro" id="IPR049453">
    <property type="entry name" value="Memb_transporter_dom"/>
</dbReference>
<feature type="compositionally biased region" description="Low complexity" evidence="7">
    <location>
        <begin position="1"/>
        <end position="12"/>
    </location>
</feature>
<keyword evidence="11" id="KW-1185">Reference proteome</keyword>
<evidence type="ECO:0000256" key="1">
    <source>
        <dbReference type="ARBA" id="ARBA00004651"/>
    </source>
</evidence>
<feature type="transmembrane region" description="Helical" evidence="8">
    <location>
        <begin position="182"/>
        <end position="204"/>
    </location>
</feature>
<evidence type="ECO:0000256" key="8">
    <source>
        <dbReference type="SAM" id="Phobius"/>
    </source>
</evidence>
<evidence type="ECO:0000256" key="5">
    <source>
        <dbReference type="ARBA" id="ARBA00023136"/>
    </source>
</evidence>